<keyword evidence="2" id="KW-0472">Membrane</keyword>
<comment type="caution">
    <text evidence="3">The sequence shown here is derived from an EMBL/GenBank/DDBJ whole genome shotgun (WGS) entry which is preliminary data.</text>
</comment>
<dbReference type="PROSITE" id="PS50088">
    <property type="entry name" value="ANK_REPEAT"/>
    <property type="match status" value="3"/>
</dbReference>
<feature type="transmembrane region" description="Helical" evidence="2">
    <location>
        <begin position="984"/>
        <end position="1003"/>
    </location>
</feature>
<feature type="transmembrane region" description="Helical" evidence="2">
    <location>
        <begin position="1208"/>
        <end position="1230"/>
    </location>
</feature>
<protein>
    <recommendedName>
        <fullName evidence="5">Heterokaryon incompatibility domain-containing protein</fullName>
    </recommendedName>
</protein>
<dbReference type="AlphaFoldDB" id="A0A9N9KXN5"/>
<dbReference type="InterPro" id="IPR002110">
    <property type="entry name" value="Ankyrin_rpt"/>
</dbReference>
<feature type="repeat" description="ANK" evidence="1">
    <location>
        <begin position="610"/>
        <end position="634"/>
    </location>
</feature>
<dbReference type="InterPro" id="IPR051616">
    <property type="entry name" value="Cul2-RING_E3_ligase_SR"/>
</dbReference>
<feature type="transmembrane region" description="Helical" evidence="2">
    <location>
        <begin position="1165"/>
        <end position="1182"/>
    </location>
</feature>
<proteinExistence type="predicted"/>
<keyword evidence="2" id="KW-0812">Transmembrane</keyword>
<feature type="repeat" description="ANK" evidence="1">
    <location>
        <begin position="705"/>
        <end position="737"/>
    </location>
</feature>
<dbReference type="EMBL" id="CAJVRL010000050">
    <property type="protein sequence ID" value="CAG8953382.1"/>
    <property type="molecule type" value="Genomic_DNA"/>
</dbReference>
<dbReference type="Proteomes" id="UP000696280">
    <property type="component" value="Unassembled WGS sequence"/>
</dbReference>
<evidence type="ECO:0008006" key="5">
    <source>
        <dbReference type="Google" id="ProtNLM"/>
    </source>
</evidence>
<dbReference type="SUPFAM" id="SSF48403">
    <property type="entry name" value="Ankyrin repeat"/>
    <property type="match status" value="1"/>
</dbReference>
<sequence length="1251" mass="141555">MAQTTRQAVARESLRKKAIEADFGLVGNVPADLLAILGTTWREEVFPILEKVEGFSGDVTQYQIINRRELWWAGRSKKWVKPDFALVERAAVEKKALCVNKYGEFRLLEYEYTALSHTWSEGLYADNENLGIPRGVLDQLFSKLATLEEIEWVWIDSLAVPGGDRDLNVTEEKIKLALINNMDNIYTKAQTVVILDALVLNLNSNDLVDVAVCLLCGRWRTRMWTYQEARLASCTKILTGSGVVDTYEMIALLLERQNSLRKQPVLPDQTIPSQHINSGQIDRILEQMKAIFGPGNTTLIDVWRAGNVREAGQDLDYARAVFSVLGLKWDAKFNREQGMAKIYQRYPTEAVRFIASYGSPRLIDGPGWAPSYLNKLECGDYCPSWKDNGTGIETSFCRYRIRSATRHDTNPTSLQLEFDQGGPRKLLCWAYTHEREREDARRGFVQAVESGKGVLLTAEPLLDISRDHKKGFCFFVVLGTQVKNSTEVQVFSTAKIHTLGKISTTAPELVIFSHKSPLNHNTSDTETERIERLFYIPVENERPFGNKMHEYVRRDQRAPLRHLLAQKSKSYILKTDQRGWSALDWAVVAKPPNTQILATILDRLDDKRNLPRTPLILAAAHGNETIVQMLLEFGFTQQEYNGQTPLTQALWSQSSSAIIRLFLEYKADVNKVDESGRTPIFYAKTLEHLNLLLDAGADPSARHRDGRTALHHFAMSDLDWAIRVAVQNGAAVDVLDSRTGYTALYHAVLKQNELSVRVLLEQYANPNRIFGDEKTLLTSAVELGNFAIVEHLLEFNAQVDVATIENAWTPLHFAIRGNQDLILNKLLEQPQIIAVLYRKDKEGLNPYQLAKSLDLFSIEKKIKRRMEDGQNDIAMGVIFILSTATFILIRQYINSNERCVKLNDPDMTHEDVPETSLTILSAVLGCYNAVFSFRFPFEKIVSIIFAIDLLKGSRDKRKFERLIVSDYKRIELFWRNSGDAPIHFALYIFVWGIILEGSVYTIFRIFSKFGTSTAIFSILIPLSVFFVVAGFQKHAKAPEVWIGLIVYLAPVWGITGIFTGWIYWQTVLKLFSSMIPSFLARRQLLCLLKGKNGGEPKYTDNDALYPRDHFSIDFVTYCIFSAGIDNGKITSKFCDVRIMVCLGTLILSTLIVGLVAAFSRWISTTGILINILSILGGTQLYFPNIGGEKTSKLALFSLALLALTETDILIGSLKAGLISLLLTASLWIWWHHERKSYSKKSVLEFLVDSWL</sequence>
<dbReference type="PROSITE" id="PS50297">
    <property type="entry name" value="ANK_REP_REGION"/>
    <property type="match status" value="2"/>
</dbReference>
<gene>
    <name evidence="3" type="ORF">HYFRA_00010129</name>
</gene>
<feature type="repeat" description="ANK" evidence="1">
    <location>
        <begin position="641"/>
        <end position="674"/>
    </location>
</feature>
<keyword evidence="4" id="KW-1185">Reference proteome</keyword>
<feature type="transmembrane region" description="Helical" evidence="2">
    <location>
        <begin position="1136"/>
        <end position="1158"/>
    </location>
</feature>
<feature type="transmembrane region" description="Helical" evidence="2">
    <location>
        <begin position="1009"/>
        <end position="1028"/>
    </location>
</feature>
<evidence type="ECO:0000256" key="1">
    <source>
        <dbReference type="PROSITE-ProRule" id="PRU00023"/>
    </source>
</evidence>
<dbReference type="PANTHER" id="PTHR46224">
    <property type="entry name" value="ANKYRIN REPEAT FAMILY PROTEIN"/>
    <property type="match status" value="1"/>
</dbReference>
<dbReference type="Gene3D" id="1.25.40.20">
    <property type="entry name" value="Ankyrin repeat-containing domain"/>
    <property type="match status" value="1"/>
</dbReference>
<keyword evidence="1" id="KW-0040">ANK repeat</keyword>
<dbReference type="Pfam" id="PF12796">
    <property type="entry name" value="Ank_2"/>
    <property type="match status" value="2"/>
</dbReference>
<keyword evidence="2" id="KW-1133">Transmembrane helix</keyword>
<evidence type="ECO:0000313" key="3">
    <source>
        <dbReference type="EMBL" id="CAG8953382.1"/>
    </source>
</evidence>
<dbReference type="PANTHER" id="PTHR46224:SF64">
    <property type="entry name" value="IQ MOTIF AND ANKYRIN REPEAT DOMAIN-CONTAINING PROTEIN 1"/>
    <property type="match status" value="1"/>
</dbReference>
<feature type="transmembrane region" description="Helical" evidence="2">
    <location>
        <begin position="1040"/>
        <end position="1064"/>
    </location>
</feature>
<feature type="transmembrane region" description="Helical" evidence="2">
    <location>
        <begin position="873"/>
        <end position="893"/>
    </location>
</feature>
<reference evidence="3" key="1">
    <citation type="submission" date="2021-07" db="EMBL/GenBank/DDBJ databases">
        <authorList>
            <person name="Durling M."/>
        </authorList>
    </citation>
    <scope>NUCLEOTIDE SEQUENCE</scope>
</reference>
<organism evidence="3 4">
    <name type="scientific">Hymenoscyphus fraxineus</name>
    <dbReference type="NCBI Taxonomy" id="746836"/>
    <lineage>
        <taxon>Eukaryota</taxon>
        <taxon>Fungi</taxon>
        <taxon>Dikarya</taxon>
        <taxon>Ascomycota</taxon>
        <taxon>Pezizomycotina</taxon>
        <taxon>Leotiomycetes</taxon>
        <taxon>Helotiales</taxon>
        <taxon>Helotiaceae</taxon>
        <taxon>Hymenoscyphus</taxon>
    </lineage>
</organism>
<dbReference type="InterPro" id="IPR036770">
    <property type="entry name" value="Ankyrin_rpt-contain_sf"/>
</dbReference>
<dbReference type="SMART" id="SM00248">
    <property type="entry name" value="ANK"/>
    <property type="match status" value="8"/>
</dbReference>
<evidence type="ECO:0000256" key="2">
    <source>
        <dbReference type="SAM" id="Phobius"/>
    </source>
</evidence>
<name>A0A9N9KXN5_9HELO</name>
<accession>A0A9N9KXN5</accession>
<dbReference type="OrthoDB" id="2426273at2759"/>
<evidence type="ECO:0000313" key="4">
    <source>
        <dbReference type="Proteomes" id="UP000696280"/>
    </source>
</evidence>